<protein>
    <submittedName>
        <fullName evidence="1">Uncharacterized protein</fullName>
    </submittedName>
</protein>
<organism evidence="1">
    <name type="scientific">marine sediment metagenome</name>
    <dbReference type="NCBI Taxonomy" id="412755"/>
    <lineage>
        <taxon>unclassified sequences</taxon>
        <taxon>metagenomes</taxon>
        <taxon>ecological metagenomes</taxon>
    </lineage>
</organism>
<accession>A0A0F9HD16</accession>
<evidence type="ECO:0000313" key="1">
    <source>
        <dbReference type="EMBL" id="KKM13271.1"/>
    </source>
</evidence>
<dbReference type="AlphaFoldDB" id="A0A0F9HD16"/>
<proteinExistence type="predicted"/>
<name>A0A0F9HD16_9ZZZZ</name>
<dbReference type="EMBL" id="LAZR01015414">
    <property type="protein sequence ID" value="KKM13271.1"/>
    <property type="molecule type" value="Genomic_DNA"/>
</dbReference>
<gene>
    <name evidence="1" type="ORF">LCGC14_1717880</name>
</gene>
<sequence>MKFTDEQIEFMRQDLESYMSLTRMVEAVKKRLKEQDKDFNKEFEAYQKKKKATADKECLKKGCQSRIIQELREHELHKGY</sequence>
<comment type="caution">
    <text evidence="1">The sequence shown here is derived from an EMBL/GenBank/DDBJ whole genome shotgun (WGS) entry which is preliminary data.</text>
</comment>
<reference evidence="1" key="1">
    <citation type="journal article" date="2015" name="Nature">
        <title>Complex archaea that bridge the gap between prokaryotes and eukaryotes.</title>
        <authorList>
            <person name="Spang A."/>
            <person name="Saw J.H."/>
            <person name="Jorgensen S.L."/>
            <person name="Zaremba-Niedzwiedzka K."/>
            <person name="Martijn J."/>
            <person name="Lind A.E."/>
            <person name="van Eijk R."/>
            <person name="Schleper C."/>
            <person name="Guy L."/>
            <person name="Ettema T.J."/>
        </authorList>
    </citation>
    <scope>NUCLEOTIDE SEQUENCE</scope>
</reference>